<dbReference type="STRING" id="46835.A0A504Z043"/>
<dbReference type="Pfam" id="PF23013">
    <property type="entry name" value="IML1_N"/>
    <property type="match status" value="1"/>
</dbReference>
<dbReference type="GO" id="GO:1904262">
    <property type="term" value="P:negative regulation of TORC1 signaling"/>
    <property type="evidence" value="ECO:0007669"/>
    <property type="project" value="TreeGrafter"/>
</dbReference>
<feature type="domain" description="IML1 N-terminal double psi beta-barrel" evidence="2">
    <location>
        <begin position="4"/>
        <end position="88"/>
    </location>
</feature>
<keyword evidence="4" id="KW-1185">Reference proteome</keyword>
<organism evidence="3 4">
    <name type="scientific">Fasciola gigantica</name>
    <name type="common">Giant liver fluke</name>
    <dbReference type="NCBI Taxonomy" id="46835"/>
    <lineage>
        <taxon>Eukaryota</taxon>
        <taxon>Metazoa</taxon>
        <taxon>Spiralia</taxon>
        <taxon>Lophotrochozoa</taxon>
        <taxon>Platyhelminthes</taxon>
        <taxon>Trematoda</taxon>
        <taxon>Digenea</taxon>
        <taxon>Plagiorchiida</taxon>
        <taxon>Echinostomata</taxon>
        <taxon>Echinostomatoidea</taxon>
        <taxon>Fasciolidae</taxon>
        <taxon>Fasciola</taxon>
    </lineage>
</organism>
<protein>
    <submittedName>
        <fullName evidence="3">DEP domain-containing protein</fullName>
    </submittedName>
</protein>
<name>A0A504Z043_FASGI</name>
<dbReference type="GO" id="GO:1990130">
    <property type="term" value="C:GATOR1 complex"/>
    <property type="evidence" value="ECO:0007669"/>
    <property type="project" value="TreeGrafter"/>
</dbReference>
<evidence type="ECO:0000259" key="2">
    <source>
        <dbReference type="Pfam" id="PF23013"/>
    </source>
</evidence>
<comment type="caution">
    <text evidence="3">The sequence shown here is derived from an EMBL/GenBank/DDBJ whole genome shotgun (WGS) entry which is preliminary data.</text>
</comment>
<reference evidence="3 4" key="1">
    <citation type="submission" date="2019-04" db="EMBL/GenBank/DDBJ databases">
        <title>Annotation for the trematode Fasciola gigantica.</title>
        <authorList>
            <person name="Choi Y.-J."/>
        </authorList>
    </citation>
    <scope>NUCLEOTIDE SEQUENCE [LARGE SCALE GENOMIC DNA]</scope>
    <source>
        <strain evidence="3">Uganda_cow_1</strain>
    </source>
</reference>
<proteinExistence type="predicted"/>
<evidence type="ECO:0000313" key="4">
    <source>
        <dbReference type="Proteomes" id="UP000316759"/>
    </source>
</evidence>
<dbReference type="GO" id="GO:0010508">
    <property type="term" value="P:positive regulation of autophagy"/>
    <property type="evidence" value="ECO:0007669"/>
    <property type="project" value="TreeGrafter"/>
</dbReference>
<dbReference type="Pfam" id="PF12257">
    <property type="entry name" value="IML1"/>
    <property type="match status" value="1"/>
</dbReference>
<evidence type="ECO:0000259" key="1">
    <source>
        <dbReference type="Pfam" id="PF12257"/>
    </source>
</evidence>
<dbReference type="InterPro" id="IPR048255">
    <property type="entry name" value="IML1_N"/>
</dbReference>
<feature type="domain" description="Vacuolar membrane-associated protein Iml1 N-terminal" evidence="1">
    <location>
        <begin position="99"/>
        <end position="379"/>
    </location>
</feature>
<dbReference type="AlphaFoldDB" id="A0A504Z043"/>
<dbReference type="PANTHER" id="PTHR13179">
    <property type="entry name" value="DEP DOMAIN CONTAINING PROTEIN 5"/>
    <property type="match status" value="1"/>
</dbReference>
<dbReference type="OrthoDB" id="39497at2759"/>
<dbReference type="GO" id="GO:0005096">
    <property type="term" value="F:GTPase activator activity"/>
    <property type="evidence" value="ECO:0007669"/>
    <property type="project" value="InterPro"/>
</dbReference>
<dbReference type="GO" id="GO:0034198">
    <property type="term" value="P:cellular response to amino acid starvation"/>
    <property type="evidence" value="ECO:0007669"/>
    <property type="project" value="TreeGrafter"/>
</dbReference>
<gene>
    <name evidence="3" type="ORF">FGIG_05959</name>
</gene>
<evidence type="ECO:0000313" key="3">
    <source>
        <dbReference type="EMBL" id="TPP67153.1"/>
    </source>
</evidence>
<dbReference type="Proteomes" id="UP000316759">
    <property type="component" value="Unassembled WGS sequence"/>
</dbReference>
<dbReference type="PANTHER" id="PTHR13179:SF8">
    <property type="entry name" value="GATOR COMPLEX PROTEIN DEPDC5"/>
    <property type="match status" value="1"/>
</dbReference>
<dbReference type="GO" id="GO:0005765">
    <property type="term" value="C:lysosomal membrane"/>
    <property type="evidence" value="ECO:0007669"/>
    <property type="project" value="TreeGrafter"/>
</dbReference>
<dbReference type="InterPro" id="IPR027244">
    <property type="entry name" value="IML1"/>
</dbReference>
<accession>A0A504Z043</accession>
<dbReference type="InterPro" id="IPR055213">
    <property type="entry name" value="IML1_double_psi_beta_barrel"/>
</dbReference>
<sequence length="380" mass="44365">MAVQKLKVQYHNRDSRGGFSDVLLSSRGGHGISVGDVIEVYHSEDVHHVLFLVTVLRDDIQTRDVISIESSLAQFFRLQQHKTACVRVVNKKSVSLDLVELHFREQYLSRSDCFRLSQELVGSVVQVAKKIEANDFRVQVGELWRGGEKYSCGYVGDKTKIVFRSSSASIHIFIQLSEEMWLFDDHGDLYFEKAIKFLSKLFLCFWPENYCSHDTNVIFFTRVYITDLPVMFHDRVNRDHSGRLYEDFYKLISYLLLHYRFGNRVSVQNERFTTEEWKRVLTQLKLEFRTFQQDLHTHFVDKYPSPEAARPPKIHVSRANNGNFLEAINMALNFYSGYNVDRNFDRTGKLSFFLSPGTGCFMVERQLSEMTKQRILDLGE</sequence>
<dbReference type="EMBL" id="SUNJ01001004">
    <property type="protein sequence ID" value="TPP67153.1"/>
    <property type="molecule type" value="Genomic_DNA"/>
</dbReference>